<feature type="region of interest" description="Disordered" evidence="1">
    <location>
        <begin position="1"/>
        <end position="23"/>
    </location>
</feature>
<feature type="region of interest" description="Disordered" evidence="1">
    <location>
        <begin position="515"/>
        <end position="542"/>
    </location>
</feature>
<evidence type="ECO:0000313" key="3">
    <source>
        <dbReference type="Proteomes" id="UP000246740"/>
    </source>
</evidence>
<feature type="compositionally biased region" description="Low complexity" evidence="1">
    <location>
        <begin position="572"/>
        <end position="585"/>
    </location>
</feature>
<dbReference type="InParanoid" id="A0A317XJ66"/>
<reference evidence="2 3" key="1">
    <citation type="journal article" date="2018" name="Mol. Biol. Evol.">
        <title>Broad Genomic Sampling Reveals a Smut Pathogenic Ancestry of the Fungal Clade Ustilaginomycotina.</title>
        <authorList>
            <person name="Kijpornyongpan T."/>
            <person name="Mondo S.J."/>
            <person name="Barry K."/>
            <person name="Sandor L."/>
            <person name="Lee J."/>
            <person name="Lipzen A."/>
            <person name="Pangilinan J."/>
            <person name="LaButti K."/>
            <person name="Hainaut M."/>
            <person name="Henrissat B."/>
            <person name="Grigoriev I.V."/>
            <person name="Spatafora J.W."/>
            <person name="Aime M.C."/>
        </authorList>
    </citation>
    <scope>NUCLEOTIDE SEQUENCE [LARGE SCALE GENOMIC DNA]</scope>
    <source>
        <strain evidence="2 3">MCA 3645</strain>
    </source>
</reference>
<feature type="compositionally biased region" description="Basic and acidic residues" evidence="1">
    <location>
        <begin position="1045"/>
        <end position="1054"/>
    </location>
</feature>
<keyword evidence="3" id="KW-1185">Reference proteome</keyword>
<feature type="compositionally biased region" description="Polar residues" evidence="1">
    <location>
        <begin position="371"/>
        <end position="395"/>
    </location>
</feature>
<dbReference type="EMBL" id="KZ819199">
    <property type="protein sequence ID" value="PWY98295.1"/>
    <property type="molecule type" value="Genomic_DNA"/>
</dbReference>
<feature type="compositionally biased region" description="Low complexity" evidence="1">
    <location>
        <begin position="1139"/>
        <end position="1155"/>
    </location>
</feature>
<feature type="compositionally biased region" description="Low complexity" evidence="1">
    <location>
        <begin position="103"/>
        <end position="145"/>
    </location>
</feature>
<protein>
    <submittedName>
        <fullName evidence="2">Uncharacterized protein</fullName>
    </submittedName>
</protein>
<feature type="region of interest" description="Disordered" evidence="1">
    <location>
        <begin position="571"/>
        <end position="661"/>
    </location>
</feature>
<feature type="compositionally biased region" description="Low complexity" evidence="1">
    <location>
        <begin position="403"/>
        <end position="413"/>
    </location>
</feature>
<feature type="compositionally biased region" description="Polar residues" evidence="1">
    <location>
        <begin position="1191"/>
        <end position="1201"/>
    </location>
</feature>
<sequence>MQPTQRLSANLGGSASRTNGTGSSLNLGNSLDALLAGGIPHSSVGSVPMASAIDLLPSNLLSSHQQLHPPFVGQSHSTSQPNLGATHLAQVPDHLIHNARGAQSIHQPSGQIQPQPQQQSQQQHQSHSLQPQQQTPHQSQGIHQSQHQRQHQHQHQPLSQHVSQIQQGPHQHQPQPQSQLQPQSQHSHPPQQQGQSSQEAQRQQQQQQALLLSQLLAASSAPNASFSTPSSLLDQHASILSDARSSAATFANTLQEAKHSCPVDRPDLRTMVNMLEKASKMLVSELARGVTRLRALHESAAMNEVTNYLTSLGAASMQNGMAGQDFFGALSSYGAANGIPNAQQQQHPQNQHASQQSLPFDLNLAFLQQNQQTSSSPPFNMFGNNNTNSAQNHPDSSGGGGNNNISGGNSNRNVAPSANPSGGGSHHGSGFNTPFANGMSTQQAGPQMGNQAQAQAQAQTQTQTPANSLLSALLSQQLSQTPEPGRVGALNLGFLQSIVSALGANAPQSSALGALSAQHRGELSSESAGSNTGANATAQGPGATAASNAAALSALSSLGVGPAMLEALGLGTPTNPSAAPTAAVPNGESTANRDRKAAPGSSQHQLDNEADDDASSLDAEPARKKRKQLRGKPVLASASPTIAGTPPSRTDAAPSTSLIKASSTAGRLAPAAQTVSVAGPSSGHIGASPLTAAPHNLGGVPGPETSSSSAKRIPTLGVGLRQEGDKRYRNRKLLRDLREHLYRWLGTDEFRKLKNTYKVAEWVPNPALTDEEKKIIASLPPGAVASPPITTHIFHVDFTSRDFYRTNQALIDAIVTEGSKKVEAKPEAYGIVPGTIDRDHLEDVAKDLMDSARSGFRMSLRTGIQAEKEDKEKHEKYRGVERAKTKCRNREIGAMRLRHAIPKQLLVPGAYSDDAASDEDLHGLTKSEWKRQRLRKLRIAKGWEAVTPKWRNKHLTRAYHKADIVSKSKQMARWRRDDPVELPFPIRLYGKTLPKQLFDKDWLAEHRKELEDEPYCIKINDAEIEGWDESHHPLGEDTSDEMEWSDAKESDWRGRGLHTSRGRESGTRSPMPSSTQAPNGNRAATAPSNLKVDDSTATPDAVPASAIGPTASVEAIAAGSSRSEPPASTGENVGAAPISNAFNTTTTSSSVASSSDGHADHEADGGNSATESEPDSQPLAPMESKPITATAGAQAQVESVS</sequence>
<feature type="region of interest" description="Disordered" evidence="1">
    <location>
        <begin position="1028"/>
        <end position="1201"/>
    </location>
</feature>
<gene>
    <name evidence="2" type="ORF">BCV70DRAFT_202074</name>
</gene>
<dbReference type="Proteomes" id="UP000246740">
    <property type="component" value="Unassembled WGS sequence"/>
</dbReference>
<organism evidence="2 3">
    <name type="scientific">Testicularia cyperi</name>
    <dbReference type="NCBI Taxonomy" id="1882483"/>
    <lineage>
        <taxon>Eukaryota</taxon>
        <taxon>Fungi</taxon>
        <taxon>Dikarya</taxon>
        <taxon>Basidiomycota</taxon>
        <taxon>Ustilaginomycotina</taxon>
        <taxon>Ustilaginomycetes</taxon>
        <taxon>Ustilaginales</taxon>
        <taxon>Anthracoideaceae</taxon>
        <taxon>Testicularia</taxon>
    </lineage>
</organism>
<feature type="compositionally biased region" description="Low complexity" evidence="1">
    <location>
        <begin position="155"/>
        <end position="207"/>
    </location>
</feature>
<proteinExistence type="predicted"/>
<feature type="compositionally biased region" description="Polar residues" evidence="1">
    <location>
        <begin position="524"/>
        <end position="537"/>
    </location>
</feature>
<name>A0A317XJ66_9BASI</name>
<feature type="region of interest" description="Disordered" evidence="1">
    <location>
        <begin position="371"/>
        <end position="463"/>
    </location>
</feature>
<feature type="compositionally biased region" description="Polar residues" evidence="1">
    <location>
        <begin position="1067"/>
        <end position="1079"/>
    </location>
</feature>
<feature type="compositionally biased region" description="Low complexity" evidence="1">
    <location>
        <begin position="442"/>
        <end position="463"/>
    </location>
</feature>
<evidence type="ECO:0000313" key="2">
    <source>
        <dbReference type="EMBL" id="PWY98295.1"/>
    </source>
</evidence>
<feature type="compositionally biased region" description="Polar residues" evidence="1">
    <location>
        <begin position="431"/>
        <end position="441"/>
    </location>
</feature>
<accession>A0A317XJ66</accession>
<evidence type="ECO:0000256" key="1">
    <source>
        <dbReference type="SAM" id="MobiDB-lite"/>
    </source>
</evidence>
<feature type="region of interest" description="Disordered" evidence="1">
    <location>
        <begin position="101"/>
        <end position="207"/>
    </location>
</feature>
<dbReference type="OrthoDB" id="2553934at2759"/>
<dbReference type="AlphaFoldDB" id="A0A317XJ66"/>